<dbReference type="EMBL" id="CP163440">
    <property type="protein sequence ID" value="XDQ64744.1"/>
    <property type="molecule type" value="Genomic_DNA"/>
</dbReference>
<evidence type="ECO:0008006" key="2">
    <source>
        <dbReference type="Google" id="ProtNLM"/>
    </source>
</evidence>
<dbReference type="PANTHER" id="PTHR34613:SF1">
    <property type="entry name" value="SLL6017 PROTEIN"/>
    <property type="match status" value="1"/>
</dbReference>
<dbReference type="RefSeq" id="WP_369261324.1">
    <property type="nucleotide sequence ID" value="NZ_CP163440.1"/>
</dbReference>
<evidence type="ECO:0000313" key="1">
    <source>
        <dbReference type="EMBL" id="XDQ64744.1"/>
    </source>
</evidence>
<protein>
    <recommendedName>
        <fullName evidence="2">DUF4351 domain-containing protein</fullName>
    </recommendedName>
</protein>
<organism evidence="1">
    <name type="scientific">Streptomyces sp. R35</name>
    <dbReference type="NCBI Taxonomy" id="3238630"/>
    <lineage>
        <taxon>Bacteria</taxon>
        <taxon>Bacillati</taxon>
        <taxon>Actinomycetota</taxon>
        <taxon>Actinomycetes</taxon>
        <taxon>Kitasatosporales</taxon>
        <taxon>Streptomycetaceae</taxon>
        <taxon>Streptomyces</taxon>
    </lineage>
</organism>
<sequence length="118" mass="13138">MHHSDLKERDENSADIFIELIAQGLGKAPGADLWRHLMAVDLSFFQSPLAEEIRDEGRAEGRAEGKAGAILRVLDRRGIDVSDEDRERIASCDDLDMLDLWLDRAITAASASEVFVED</sequence>
<gene>
    <name evidence="1" type="ORF">AB5J50_30155</name>
</gene>
<dbReference type="PANTHER" id="PTHR34613">
    <property type="entry name" value="SLL0800 PROTEIN"/>
    <property type="match status" value="1"/>
</dbReference>
<name>A0AB39SHD6_9ACTN</name>
<proteinExistence type="predicted"/>
<accession>A0AB39SHD6</accession>
<dbReference type="AlphaFoldDB" id="A0AB39SHD6"/>
<reference evidence="1" key="1">
    <citation type="submission" date="2024-07" db="EMBL/GenBank/DDBJ databases">
        <authorList>
            <person name="Yu S.T."/>
        </authorList>
    </citation>
    <scope>NUCLEOTIDE SEQUENCE</scope>
    <source>
        <strain evidence="1">R35</strain>
    </source>
</reference>